<gene>
    <name evidence="3" type="ORF">Q6348_07740</name>
</gene>
<keyword evidence="1" id="KW-0812">Transmembrane</keyword>
<evidence type="ECO:0000313" key="4">
    <source>
        <dbReference type="Proteomes" id="UP001232536"/>
    </source>
</evidence>
<dbReference type="Pfam" id="PF13400">
    <property type="entry name" value="Tad"/>
    <property type="match status" value="1"/>
</dbReference>
<feature type="transmembrane region" description="Helical" evidence="1">
    <location>
        <begin position="22"/>
        <end position="43"/>
    </location>
</feature>
<reference evidence="3 4" key="1">
    <citation type="submission" date="2023-07" db="EMBL/GenBank/DDBJ databases">
        <title>Description of novel actinomycetes strains, isolated from tidal flat sediment.</title>
        <authorList>
            <person name="Lu C."/>
        </authorList>
    </citation>
    <scope>NUCLEOTIDE SEQUENCE [LARGE SCALE GENOMIC DNA]</scope>
    <source>
        <strain evidence="3 4">SYSU T00b441</strain>
    </source>
</reference>
<comment type="caution">
    <text evidence="3">The sequence shown here is derived from an EMBL/GenBank/DDBJ whole genome shotgun (WGS) entry which is preliminary data.</text>
</comment>
<accession>A0ABT9D882</accession>
<feature type="domain" description="Putative Flp pilus-assembly TadG-like N-terminal" evidence="2">
    <location>
        <begin position="20"/>
        <end position="66"/>
    </location>
</feature>
<keyword evidence="1" id="KW-1133">Transmembrane helix</keyword>
<dbReference type="InterPro" id="IPR028087">
    <property type="entry name" value="Tad_N"/>
</dbReference>
<protein>
    <submittedName>
        <fullName evidence="3">Pilus assembly protein TadG-related protein</fullName>
    </submittedName>
</protein>
<sequence length="156" mass="16256">MTRDGATTAARVPQPRGDDGQIMLMTIGFVVVALLLVTAVVSASGIHLERKRLLALADLAALAAASSLDEDAYFSRADDEPVRLRDDEARDAVMDYLAEAAPGAGLGHVELVAATTDGLTATVTLRSLARPTLVSWVTAPWSDGIDLLVTASARAG</sequence>
<dbReference type="EMBL" id="JAUQYP010000001">
    <property type="protein sequence ID" value="MDO8107088.1"/>
    <property type="molecule type" value="Genomic_DNA"/>
</dbReference>
<proteinExistence type="predicted"/>
<keyword evidence="4" id="KW-1185">Reference proteome</keyword>
<keyword evidence="1" id="KW-0472">Membrane</keyword>
<dbReference type="Proteomes" id="UP001232536">
    <property type="component" value="Unassembled WGS sequence"/>
</dbReference>
<evidence type="ECO:0000259" key="2">
    <source>
        <dbReference type="Pfam" id="PF13400"/>
    </source>
</evidence>
<name>A0ABT9D882_9CELL</name>
<evidence type="ECO:0000256" key="1">
    <source>
        <dbReference type="SAM" id="Phobius"/>
    </source>
</evidence>
<organism evidence="3 4">
    <name type="scientific">Actinotalea lenta</name>
    <dbReference type="NCBI Taxonomy" id="3064654"/>
    <lineage>
        <taxon>Bacteria</taxon>
        <taxon>Bacillati</taxon>
        <taxon>Actinomycetota</taxon>
        <taxon>Actinomycetes</taxon>
        <taxon>Micrococcales</taxon>
        <taxon>Cellulomonadaceae</taxon>
        <taxon>Actinotalea</taxon>
    </lineage>
</organism>
<dbReference type="RefSeq" id="WP_304600724.1">
    <property type="nucleotide sequence ID" value="NZ_JAUQYP010000001.1"/>
</dbReference>
<evidence type="ECO:0000313" key="3">
    <source>
        <dbReference type="EMBL" id="MDO8107088.1"/>
    </source>
</evidence>